<organism evidence="6 7">
    <name type="scientific">Ziziphus jujuba</name>
    <name type="common">Chinese jujube</name>
    <name type="synonym">Ziziphus sativa</name>
    <dbReference type="NCBI Taxonomy" id="326968"/>
    <lineage>
        <taxon>Eukaryota</taxon>
        <taxon>Viridiplantae</taxon>
        <taxon>Streptophyta</taxon>
        <taxon>Embryophyta</taxon>
        <taxon>Tracheophyta</taxon>
        <taxon>Spermatophyta</taxon>
        <taxon>Magnoliopsida</taxon>
        <taxon>eudicotyledons</taxon>
        <taxon>Gunneridae</taxon>
        <taxon>Pentapetalae</taxon>
        <taxon>rosids</taxon>
        <taxon>fabids</taxon>
        <taxon>Rosales</taxon>
        <taxon>Rhamnaceae</taxon>
        <taxon>Paliureae</taxon>
        <taxon>Ziziphus</taxon>
    </lineage>
</organism>
<dbReference type="PANTHER" id="PTHR33191">
    <property type="entry name" value="RIPENING-RELATED PROTEIN 2-RELATED"/>
    <property type="match status" value="1"/>
</dbReference>
<proteinExistence type="inferred from homology"/>
<dbReference type="PANTHER" id="PTHR33191:SF9">
    <property type="entry name" value="RIPENING-RELATED PROTEIN 2-RELATED"/>
    <property type="match status" value="1"/>
</dbReference>
<evidence type="ECO:0000313" key="6">
    <source>
        <dbReference type="Proteomes" id="UP001652623"/>
    </source>
</evidence>
<evidence type="ECO:0000256" key="5">
    <source>
        <dbReference type="SAM" id="SignalP"/>
    </source>
</evidence>
<protein>
    <submittedName>
        <fullName evidence="7">Kiwellin-like</fullName>
    </submittedName>
</protein>
<dbReference type="SUPFAM" id="SSF50685">
    <property type="entry name" value="Barwin-like endoglucanases"/>
    <property type="match status" value="1"/>
</dbReference>
<dbReference type="Proteomes" id="UP001652623">
    <property type="component" value="Chromosome 3"/>
</dbReference>
<dbReference type="RefSeq" id="XP_060671830.1">
    <property type="nucleotide sequence ID" value="XM_060815847.1"/>
</dbReference>
<dbReference type="GeneID" id="107433819"/>
<name>A0ABM4A525_ZIZJJ</name>
<comment type="subcellular location">
    <subcellularLocation>
        <location evidence="1">Secreted</location>
    </subcellularLocation>
</comment>
<reference evidence="7" key="1">
    <citation type="submission" date="2025-08" db="UniProtKB">
        <authorList>
            <consortium name="RefSeq"/>
        </authorList>
    </citation>
    <scope>IDENTIFICATION</scope>
    <source>
        <tissue evidence="7">Seedling</tissue>
    </source>
</reference>
<gene>
    <name evidence="7" type="primary">LOC107433819</name>
</gene>
<evidence type="ECO:0000256" key="4">
    <source>
        <dbReference type="ARBA" id="ARBA00022729"/>
    </source>
</evidence>
<dbReference type="CDD" id="cd22270">
    <property type="entry name" value="DPBB_kiwellin-like"/>
    <property type="match status" value="1"/>
</dbReference>
<keyword evidence="4 5" id="KW-0732">Signal</keyword>
<evidence type="ECO:0000313" key="7">
    <source>
        <dbReference type="RefSeq" id="XP_060671830.1"/>
    </source>
</evidence>
<evidence type="ECO:0000256" key="1">
    <source>
        <dbReference type="ARBA" id="ARBA00004613"/>
    </source>
</evidence>
<evidence type="ECO:0000256" key="2">
    <source>
        <dbReference type="ARBA" id="ARBA00005592"/>
    </source>
</evidence>
<evidence type="ECO:0000256" key="3">
    <source>
        <dbReference type="ARBA" id="ARBA00022525"/>
    </source>
</evidence>
<sequence length="212" mass="22494">MENLPLFISISLMFNIIMIITSPFPSLAASTCGGPCQTADDCDGQLICIKGKCKDNPDNIGTHTCTGGGSCKPFGTLICSGKSYPKYNCSPPITVSTRAVLRNNDFSEGGIGGGPSACDSNYHDNKELVVALSTGWYDRGSRCGKMVRITASNGRSVMAKVVDQCDSMRGCDAEHGYQGPCGHNVVNGSDGVWRTLGLDTDDERADVTWSMS</sequence>
<keyword evidence="3" id="KW-0964">Secreted</keyword>
<feature type="signal peptide" evidence="5">
    <location>
        <begin position="1"/>
        <end position="28"/>
    </location>
</feature>
<accession>A0ABM4A525</accession>
<feature type="chain" id="PRO_5046140963" evidence="5">
    <location>
        <begin position="29"/>
        <end position="212"/>
    </location>
</feature>
<dbReference type="Gene3D" id="2.40.40.10">
    <property type="entry name" value="RlpA-like domain"/>
    <property type="match status" value="1"/>
</dbReference>
<keyword evidence="6" id="KW-1185">Reference proteome</keyword>
<comment type="similarity">
    <text evidence="2">Belongs to the kiwellin family.</text>
</comment>
<dbReference type="Pfam" id="PF24300">
    <property type="entry name" value="KWL1"/>
    <property type="match status" value="1"/>
</dbReference>
<dbReference type="InterPro" id="IPR036908">
    <property type="entry name" value="RlpA-like_sf"/>
</dbReference>
<dbReference type="InterPro" id="IPR039271">
    <property type="entry name" value="Kiwellin-like"/>
</dbReference>